<dbReference type="EMBL" id="LMCB01000011">
    <property type="protein sequence ID" value="KZL20132.1"/>
    <property type="molecule type" value="Genomic_DNA"/>
</dbReference>
<evidence type="ECO:0000256" key="2">
    <source>
        <dbReference type="ARBA" id="ARBA00022475"/>
    </source>
</evidence>
<keyword evidence="5 7" id="KW-0472">Membrane</keyword>
<feature type="transmembrane region" description="Helical" evidence="7">
    <location>
        <begin position="244"/>
        <end position="263"/>
    </location>
</feature>
<evidence type="ECO:0000256" key="4">
    <source>
        <dbReference type="ARBA" id="ARBA00022989"/>
    </source>
</evidence>
<name>A0A165ZPX6_9HYPH</name>
<feature type="transmembrane region" description="Helical" evidence="7">
    <location>
        <begin position="269"/>
        <end position="287"/>
    </location>
</feature>
<organism evidence="9 10">
    <name type="scientific">Pseudovibrio axinellae</name>
    <dbReference type="NCBI Taxonomy" id="989403"/>
    <lineage>
        <taxon>Bacteria</taxon>
        <taxon>Pseudomonadati</taxon>
        <taxon>Pseudomonadota</taxon>
        <taxon>Alphaproteobacteria</taxon>
        <taxon>Hyphomicrobiales</taxon>
        <taxon>Stappiaceae</taxon>
        <taxon>Pseudovibrio</taxon>
    </lineage>
</organism>
<dbReference type="Pfam" id="PF00892">
    <property type="entry name" value="EamA"/>
    <property type="match status" value="2"/>
</dbReference>
<feature type="transmembrane region" description="Helical" evidence="7">
    <location>
        <begin position="71"/>
        <end position="91"/>
    </location>
</feature>
<comment type="subcellular location">
    <subcellularLocation>
        <location evidence="1">Cell membrane</location>
        <topology evidence="1">Multi-pass membrane protein</topology>
    </subcellularLocation>
</comment>
<feature type="region of interest" description="Disordered" evidence="6">
    <location>
        <begin position="333"/>
        <end position="378"/>
    </location>
</feature>
<protein>
    <submittedName>
        <fullName evidence="9">EamA-like transporter family protein</fullName>
    </submittedName>
</protein>
<feature type="transmembrane region" description="Helical" evidence="7">
    <location>
        <begin position="39"/>
        <end position="59"/>
    </location>
</feature>
<evidence type="ECO:0000259" key="8">
    <source>
        <dbReference type="Pfam" id="PF00892"/>
    </source>
</evidence>
<evidence type="ECO:0000313" key="9">
    <source>
        <dbReference type="EMBL" id="KZL20132.1"/>
    </source>
</evidence>
<keyword evidence="4 7" id="KW-1133">Transmembrane helix</keyword>
<dbReference type="AlphaFoldDB" id="A0A165ZPX6"/>
<sequence length="378" mass="39425">MTTHHNNYIQGTFWALTAVLIWAGSLVLMRLGVTTSLNAYDLTALRFGTAAMLLIPVILKHGFAYDRLKLRGIVLIVTCFGAPYILLISFALTTASATAGGAINPGFMAVITVFLAPQAFKTRIGRAQLLGIGLILMGVLFTIRHEESGLPIGPALFVLTGSLWALYGLTVRKAKILALHATAIVAVGSALFYLPLYIIALPKQISTASARDILLQLGFQGVLVSVVAVYSFNRSAELLGPVMGATLPALIPIATLGIGAVVLHEPAGTGEITVATTIGLGVALILIGRKPKFKEKAILQEAQPPLKASSPKRSQLNSASSAALNIPAPAVAARDQKGGGGVLQGCAAPAEPLSRREPSPDCQTQAPQHGASDPAGLH</sequence>
<comment type="caution">
    <text evidence="9">The sequence shown here is derived from an EMBL/GenBank/DDBJ whole genome shotgun (WGS) entry which is preliminary data.</text>
</comment>
<feature type="transmembrane region" description="Helical" evidence="7">
    <location>
        <begin position="213"/>
        <end position="232"/>
    </location>
</feature>
<feature type="transmembrane region" description="Helical" evidence="7">
    <location>
        <begin position="127"/>
        <end position="143"/>
    </location>
</feature>
<dbReference type="OrthoDB" id="7743310at2"/>
<feature type="transmembrane region" description="Helical" evidence="7">
    <location>
        <begin position="149"/>
        <end position="169"/>
    </location>
</feature>
<feature type="domain" description="EamA" evidence="8">
    <location>
        <begin position="11"/>
        <end position="143"/>
    </location>
</feature>
<dbReference type="InterPro" id="IPR050638">
    <property type="entry name" value="AA-Vitamin_Transporters"/>
</dbReference>
<dbReference type="PANTHER" id="PTHR32322:SF18">
    <property type="entry name" value="S-ADENOSYLMETHIONINE_S-ADENOSYLHOMOCYSTEINE TRANSPORTER"/>
    <property type="match status" value="1"/>
</dbReference>
<feature type="transmembrane region" description="Helical" evidence="7">
    <location>
        <begin position="176"/>
        <end position="201"/>
    </location>
</feature>
<evidence type="ECO:0000256" key="6">
    <source>
        <dbReference type="SAM" id="MobiDB-lite"/>
    </source>
</evidence>
<evidence type="ECO:0000313" key="10">
    <source>
        <dbReference type="Proteomes" id="UP000076577"/>
    </source>
</evidence>
<reference evidence="9 10" key="1">
    <citation type="journal article" date="2016" name="Front. Microbiol.">
        <title>Comparative Genomic Analysis Reveals a Diverse Repertoire of Genes Involved in Prokaryote-Eukaryote Interactions within the Pseudovibrio Genus.</title>
        <authorList>
            <person name="Romano S."/>
            <person name="Fernandez-Guerra A."/>
            <person name="Reen F.J."/>
            <person name="Glockner F.O."/>
            <person name="Crowley S.P."/>
            <person name="O'Sullivan O."/>
            <person name="Cotter P.D."/>
            <person name="Adams C."/>
            <person name="Dobson A.D."/>
            <person name="O'Gara F."/>
        </authorList>
    </citation>
    <scope>NUCLEOTIDE SEQUENCE [LARGE SCALE GENOMIC DNA]</scope>
    <source>
        <strain evidence="9 10">Ad2</strain>
    </source>
</reference>
<dbReference type="PANTHER" id="PTHR32322">
    <property type="entry name" value="INNER MEMBRANE TRANSPORTER"/>
    <property type="match status" value="1"/>
</dbReference>
<feature type="domain" description="EamA" evidence="8">
    <location>
        <begin position="153"/>
        <end position="286"/>
    </location>
</feature>
<proteinExistence type="predicted"/>
<dbReference type="GO" id="GO:0005886">
    <property type="term" value="C:plasma membrane"/>
    <property type="evidence" value="ECO:0007669"/>
    <property type="project" value="UniProtKB-SubCell"/>
</dbReference>
<dbReference type="InterPro" id="IPR037185">
    <property type="entry name" value="EmrE-like"/>
</dbReference>
<keyword evidence="3 7" id="KW-0812">Transmembrane</keyword>
<evidence type="ECO:0000256" key="5">
    <source>
        <dbReference type="ARBA" id="ARBA00023136"/>
    </source>
</evidence>
<evidence type="ECO:0000256" key="1">
    <source>
        <dbReference type="ARBA" id="ARBA00004651"/>
    </source>
</evidence>
<keyword evidence="2" id="KW-1003">Cell membrane</keyword>
<gene>
    <name evidence="9" type="ORF">PsAD2_01619</name>
</gene>
<dbReference type="InterPro" id="IPR000620">
    <property type="entry name" value="EamA_dom"/>
</dbReference>
<dbReference type="SUPFAM" id="SSF103481">
    <property type="entry name" value="Multidrug resistance efflux transporter EmrE"/>
    <property type="match status" value="1"/>
</dbReference>
<feature type="transmembrane region" description="Helical" evidence="7">
    <location>
        <begin position="97"/>
        <end position="115"/>
    </location>
</feature>
<dbReference type="Proteomes" id="UP000076577">
    <property type="component" value="Unassembled WGS sequence"/>
</dbReference>
<evidence type="ECO:0000256" key="7">
    <source>
        <dbReference type="SAM" id="Phobius"/>
    </source>
</evidence>
<feature type="transmembrane region" description="Helical" evidence="7">
    <location>
        <begin position="12"/>
        <end position="33"/>
    </location>
</feature>
<accession>A0A165ZPX6</accession>
<keyword evidence="10" id="KW-1185">Reference proteome</keyword>
<evidence type="ECO:0000256" key="3">
    <source>
        <dbReference type="ARBA" id="ARBA00022692"/>
    </source>
</evidence>